<protein>
    <submittedName>
        <fullName evidence="2">5-deoxy-glucuronate isomerase</fullName>
        <ecNumber evidence="2">5.3.1.30</ecNumber>
    </submittedName>
</protein>
<dbReference type="InterPro" id="IPR021120">
    <property type="entry name" value="KduI/IolB_isomerase"/>
</dbReference>
<dbReference type="EMBL" id="CP107052">
    <property type="protein sequence ID" value="UYH51998.1"/>
    <property type="molecule type" value="Genomic_DNA"/>
</dbReference>
<proteinExistence type="predicted"/>
<dbReference type="Pfam" id="PF04962">
    <property type="entry name" value="KduI"/>
    <property type="match status" value="1"/>
</dbReference>
<dbReference type="InterPro" id="IPR024203">
    <property type="entry name" value="Deoxy-glucuronate_isom_IolB"/>
</dbReference>
<keyword evidence="1 2" id="KW-0413">Isomerase</keyword>
<dbReference type="RefSeq" id="WP_319807593.1">
    <property type="nucleotide sequence ID" value="NZ_CP107052.1"/>
</dbReference>
<dbReference type="Proteomes" id="UP001163831">
    <property type="component" value="Chromosome"/>
</dbReference>
<dbReference type="EC" id="5.3.1.30" evidence="2"/>
<gene>
    <name evidence="2" type="primary">iolB</name>
    <name evidence="2" type="ORF">N5W20_03835</name>
</gene>
<dbReference type="SUPFAM" id="SSF51182">
    <property type="entry name" value="RmlC-like cupins"/>
    <property type="match status" value="1"/>
</dbReference>
<keyword evidence="3" id="KW-1185">Reference proteome</keyword>
<dbReference type="GO" id="GO:0102482">
    <property type="term" value="F:5-deoxy-D-glucuronate isomerase activity"/>
    <property type="evidence" value="ECO:0007669"/>
    <property type="project" value="UniProtKB-EC"/>
</dbReference>
<dbReference type="PANTHER" id="PTHR39193:SF1">
    <property type="entry name" value="5-DEOXY-GLUCURONATE ISOMERASE"/>
    <property type="match status" value="1"/>
</dbReference>
<dbReference type="InterPro" id="IPR014710">
    <property type="entry name" value="RmlC-like_jellyroll"/>
</dbReference>
<reference evidence="2" key="1">
    <citation type="submission" date="2022-10" db="EMBL/GenBank/DDBJ databases">
        <title>Candidatus Kirkpatrella diaphorinas gen. nov., sp. nov., an uncultured endosymbiont identified in a population of Diaphorina citri from Hawaii.</title>
        <authorList>
            <person name="Henry E.M."/>
            <person name="Carlson C.R."/>
            <person name="Kuo Y.-W."/>
        </authorList>
    </citation>
    <scope>NUCLEOTIDE SEQUENCE</scope>
    <source>
        <strain evidence="2">CADCRV1</strain>
    </source>
</reference>
<sequence>MTNLLVHSQAPGPDRVTVRVTPESAGWKYVGFEVRKLAAGEVTSGTTDQTEICLVLLGGKGRIEAAGRDFGLLGERKNPFEGLPWSVYVPPNEAWSIRAETDLEVAVCSSPAQGKYPARLIKPDEVGEVPRGKGNNQRYIRNILPDTAQAETLLVVEVITPGGHWSSYPPHKHDTDDYPNETYLEETYYHRLKRGSDFALQRVYTKDKTLDEAMAVSDGDVVMVPKGYHPVGAPVGFDLFYLNVMAGPHRVWKFSMDPDQAHLPY</sequence>
<dbReference type="InterPro" id="IPR011051">
    <property type="entry name" value="RmlC_Cupin_sf"/>
</dbReference>
<dbReference type="PIRSF" id="PIRSF036628">
    <property type="entry name" value="IolB"/>
    <property type="match status" value="1"/>
</dbReference>
<dbReference type="NCBIfam" id="TIGR04378">
    <property type="entry name" value="myo_inos_iolB"/>
    <property type="match status" value="1"/>
</dbReference>
<dbReference type="PANTHER" id="PTHR39193">
    <property type="entry name" value="5-DEOXY-GLUCURONATE ISOMERASE"/>
    <property type="match status" value="1"/>
</dbReference>
<evidence type="ECO:0000313" key="3">
    <source>
        <dbReference type="Proteomes" id="UP001163831"/>
    </source>
</evidence>
<organism evidence="2 3">
    <name type="scientific">Candidatus Kirkpatrickella diaphorinae</name>
    <dbReference type="NCBI Taxonomy" id="2984322"/>
    <lineage>
        <taxon>Bacteria</taxon>
        <taxon>Pseudomonadati</taxon>
        <taxon>Pseudomonadota</taxon>
        <taxon>Alphaproteobacteria</taxon>
        <taxon>Acetobacterales</taxon>
        <taxon>Acetobacteraceae</taxon>
        <taxon>Candidatus Kirkpatrickella</taxon>
    </lineage>
</organism>
<dbReference type="Gene3D" id="2.60.120.10">
    <property type="entry name" value="Jelly Rolls"/>
    <property type="match status" value="2"/>
</dbReference>
<accession>A0ABY6GM88</accession>
<evidence type="ECO:0000256" key="1">
    <source>
        <dbReference type="ARBA" id="ARBA00023235"/>
    </source>
</evidence>
<evidence type="ECO:0000313" key="2">
    <source>
        <dbReference type="EMBL" id="UYH51998.1"/>
    </source>
</evidence>
<name>A0ABY6GM88_9PROT</name>